<name>A0A1U9ML50_9HYPH</name>
<sequence>MAKVKKRAIRLSEERSIYFQSPYYLIIIRFFTPLHSTKPVLFFNAGFFNNDYACNHVGQALGCLFALSDNRYI</sequence>
<reference evidence="1 2" key="1">
    <citation type="submission" date="2016-11" db="EMBL/GenBank/DDBJ databases">
        <title>Comparative genomics of Bartonella apis.</title>
        <authorList>
            <person name="Engel P."/>
        </authorList>
    </citation>
    <scope>NUCLEOTIDE SEQUENCE [LARGE SCALE GENOMIC DNA]</scope>
    <source>
        <strain evidence="1 2">BBC0122</strain>
    </source>
</reference>
<protein>
    <submittedName>
        <fullName evidence="1">Uncharacterized protein</fullName>
    </submittedName>
</protein>
<dbReference type="AlphaFoldDB" id="A0A1U9ML50"/>
<dbReference type="Proteomes" id="UP000189632">
    <property type="component" value="Chromosome"/>
</dbReference>
<dbReference type="KEGG" id="bapi:BBC0122_023640"/>
<gene>
    <name evidence="1" type="ORF">BBC0122_023640</name>
</gene>
<organism evidence="1 2">
    <name type="scientific">Bartonella choladocola</name>
    <dbReference type="NCBI Taxonomy" id="2750995"/>
    <lineage>
        <taxon>Bacteria</taxon>
        <taxon>Pseudomonadati</taxon>
        <taxon>Pseudomonadota</taxon>
        <taxon>Alphaproteobacteria</taxon>
        <taxon>Hyphomicrobiales</taxon>
        <taxon>Bartonellaceae</taxon>
        <taxon>Bartonella</taxon>
    </lineage>
</organism>
<proteinExistence type="predicted"/>
<evidence type="ECO:0000313" key="2">
    <source>
        <dbReference type="Proteomes" id="UP000189632"/>
    </source>
</evidence>
<evidence type="ECO:0000313" key="1">
    <source>
        <dbReference type="EMBL" id="AQT48432.1"/>
    </source>
</evidence>
<dbReference type="EMBL" id="CP015625">
    <property type="protein sequence ID" value="AQT48432.1"/>
    <property type="molecule type" value="Genomic_DNA"/>
</dbReference>
<keyword evidence="2" id="KW-1185">Reference proteome</keyword>
<accession>A0A1U9ML50</accession>